<sequence length="66" mass="7877">MLAFDNQQRRWNVLVTDVFGKKSEKLHIILYCIVNYKEYLQFGICFDKLPLLVVDLMTIDKAQYSF</sequence>
<reference evidence="1" key="1">
    <citation type="submission" date="2018-02" db="EMBL/GenBank/DDBJ databases">
        <title>Rhizophora mucronata_Transcriptome.</title>
        <authorList>
            <person name="Meera S.P."/>
            <person name="Sreeshan A."/>
            <person name="Augustine A."/>
        </authorList>
    </citation>
    <scope>NUCLEOTIDE SEQUENCE</scope>
    <source>
        <tissue evidence="1">Leaf</tissue>
    </source>
</reference>
<protein>
    <submittedName>
        <fullName evidence="1">Zinc finger CCCH domain-containing protein 44 isoform X3</fullName>
    </submittedName>
</protein>
<name>A0A2P2KTV8_RHIMU</name>
<dbReference type="AlphaFoldDB" id="A0A2P2KTV8"/>
<proteinExistence type="predicted"/>
<evidence type="ECO:0000313" key="1">
    <source>
        <dbReference type="EMBL" id="MBX09161.1"/>
    </source>
</evidence>
<dbReference type="EMBL" id="GGEC01028677">
    <property type="protein sequence ID" value="MBX09161.1"/>
    <property type="molecule type" value="Transcribed_RNA"/>
</dbReference>
<accession>A0A2P2KTV8</accession>
<organism evidence="1">
    <name type="scientific">Rhizophora mucronata</name>
    <name type="common">Asiatic mangrove</name>
    <dbReference type="NCBI Taxonomy" id="61149"/>
    <lineage>
        <taxon>Eukaryota</taxon>
        <taxon>Viridiplantae</taxon>
        <taxon>Streptophyta</taxon>
        <taxon>Embryophyta</taxon>
        <taxon>Tracheophyta</taxon>
        <taxon>Spermatophyta</taxon>
        <taxon>Magnoliopsida</taxon>
        <taxon>eudicotyledons</taxon>
        <taxon>Gunneridae</taxon>
        <taxon>Pentapetalae</taxon>
        <taxon>rosids</taxon>
        <taxon>fabids</taxon>
        <taxon>Malpighiales</taxon>
        <taxon>Rhizophoraceae</taxon>
        <taxon>Rhizophora</taxon>
    </lineage>
</organism>